<dbReference type="Proteomes" id="UP000026962">
    <property type="component" value="Chromosome 6"/>
</dbReference>
<dbReference type="Gramene" id="OPUNC06G07500.1">
    <property type="protein sequence ID" value="OPUNC06G07500.1"/>
    <property type="gene ID" value="OPUNC06G07500"/>
</dbReference>
<feature type="compositionally biased region" description="Acidic residues" evidence="1">
    <location>
        <begin position="16"/>
        <end position="42"/>
    </location>
</feature>
<feature type="region of interest" description="Disordered" evidence="1">
    <location>
        <begin position="1"/>
        <end position="99"/>
    </location>
</feature>
<protein>
    <submittedName>
        <fullName evidence="2">Uncharacterized protein</fullName>
    </submittedName>
</protein>
<sequence length="173" mass="19502">MARKRSWPAVSQMWASDEEVVDEGEEVDGSESEVVDDGEEAVDSSMMARRRRWHRRMQGAGEGGGDGAARRRRRRRRTQGAGEGGGGAGEREKFQDSGGDYSLTRGSAWIEPQYTAIHEQPNSHLGRMWELIQAWATFHGRPGLGLFHTETQTAKRGLRWVVWALHVQPVFDR</sequence>
<evidence type="ECO:0000256" key="1">
    <source>
        <dbReference type="SAM" id="MobiDB-lite"/>
    </source>
</evidence>
<evidence type="ECO:0000313" key="3">
    <source>
        <dbReference type="Proteomes" id="UP000026962"/>
    </source>
</evidence>
<evidence type="ECO:0000313" key="2">
    <source>
        <dbReference type="EnsemblPlants" id="OPUNC06G07500.1"/>
    </source>
</evidence>
<feature type="compositionally biased region" description="Basic residues" evidence="1">
    <location>
        <begin position="48"/>
        <end position="57"/>
    </location>
</feature>
<dbReference type="HOGENOM" id="CLU_1550047_0_0_1"/>
<reference evidence="2" key="2">
    <citation type="submission" date="2018-05" db="EMBL/GenBank/DDBJ databases">
        <title>OpunRS2 (Oryza punctata Reference Sequence Version 2).</title>
        <authorList>
            <person name="Zhang J."/>
            <person name="Kudrna D."/>
            <person name="Lee S."/>
            <person name="Talag J."/>
            <person name="Welchert J."/>
            <person name="Wing R.A."/>
        </authorList>
    </citation>
    <scope>NUCLEOTIDE SEQUENCE [LARGE SCALE GENOMIC DNA]</scope>
</reference>
<accession>A0A0E0L9H2</accession>
<keyword evidence="3" id="KW-1185">Reference proteome</keyword>
<reference evidence="2" key="1">
    <citation type="submission" date="2015-04" db="UniProtKB">
        <authorList>
            <consortium name="EnsemblPlants"/>
        </authorList>
    </citation>
    <scope>IDENTIFICATION</scope>
</reference>
<dbReference type="EnsemblPlants" id="OPUNC06G07500.1">
    <property type="protein sequence ID" value="OPUNC06G07500.1"/>
    <property type="gene ID" value="OPUNC06G07500"/>
</dbReference>
<name>A0A0E0L9H2_ORYPU</name>
<proteinExistence type="predicted"/>
<dbReference type="AlphaFoldDB" id="A0A0E0L9H2"/>
<organism evidence="2">
    <name type="scientific">Oryza punctata</name>
    <name type="common">Red rice</name>
    <dbReference type="NCBI Taxonomy" id="4537"/>
    <lineage>
        <taxon>Eukaryota</taxon>
        <taxon>Viridiplantae</taxon>
        <taxon>Streptophyta</taxon>
        <taxon>Embryophyta</taxon>
        <taxon>Tracheophyta</taxon>
        <taxon>Spermatophyta</taxon>
        <taxon>Magnoliopsida</taxon>
        <taxon>Liliopsida</taxon>
        <taxon>Poales</taxon>
        <taxon>Poaceae</taxon>
        <taxon>BOP clade</taxon>
        <taxon>Oryzoideae</taxon>
        <taxon>Oryzeae</taxon>
        <taxon>Oryzinae</taxon>
        <taxon>Oryza</taxon>
    </lineage>
</organism>